<keyword evidence="5 6" id="KW-0472">Membrane</keyword>
<feature type="transmembrane region" description="Helical" evidence="6">
    <location>
        <begin position="12"/>
        <end position="35"/>
    </location>
</feature>
<feature type="transmembrane region" description="Helical" evidence="6">
    <location>
        <begin position="341"/>
        <end position="363"/>
    </location>
</feature>
<feature type="transmembrane region" description="Helical" evidence="6">
    <location>
        <begin position="238"/>
        <end position="259"/>
    </location>
</feature>
<sequence length="540" mass="58837">MADKKKSSNNSIVVQSAILAAAQILVRVIGLLYRVPMQRIIGDVGNGYYGAAYEIYQFILLLSANGIPTAVALLVARHLARREYKNVYRIFKGSMLFALIIGGVVMLFTLVGARWLAVALFGIDYADVAIALRILAPTLLISAVMGVMRGFFQGKNVMMPTAVSQMVEQVFNAIVSVVAAYFLIPGGPAWGAAGGTLGTCMGALSGFIFIAIIFYLYKPTLMRLVKKDRSRVHLRSEQVMKMVAVTMAPVVLSSTVYQISGIIDTSMFYKIMSGLDYASEAAAELFGNYSGQYKMILNIPLGITSSIGIALIPAVTSLVALGKRREAREKIDSIIKLTNLVAIPSCVGLIVLAEPIMNLLFVINNNVPIRLLQLGAITVITYSFSTVTIAILQGMGKMKTPVINAVISLAIHIVVVYILLQFTDMNIYSLVYGNLVFSFGMCALNLLSMYRYIGYTQEVFHSFALPGFAAVIMGAVAFFIYRAVYYIVHMNLIAIIFAVVVGVLTYGIVLILIGGMSEDELRSMPKGHLLVAFCRKIHIL</sequence>
<feature type="transmembrane region" description="Helical" evidence="6">
    <location>
        <begin position="369"/>
        <end position="390"/>
    </location>
</feature>
<feature type="transmembrane region" description="Helical" evidence="6">
    <location>
        <begin position="96"/>
        <end position="116"/>
    </location>
</feature>
<gene>
    <name evidence="7" type="ORF">IAB46_08540</name>
</gene>
<feature type="transmembrane region" description="Helical" evidence="6">
    <location>
        <begin position="295"/>
        <end position="321"/>
    </location>
</feature>
<evidence type="ECO:0000256" key="2">
    <source>
        <dbReference type="ARBA" id="ARBA00022475"/>
    </source>
</evidence>
<reference evidence="7" key="1">
    <citation type="submission" date="2020-10" db="EMBL/GenBank/DDBJ databases">
        <authorList>
            <person name="Gilroy R."/>
        </authorList>
    </citation>
    <scope>NUCLEOTIDE SEQUENCE</scope>
    <source>
        <strain evidence="7">CHK178-757</strain>
    </source>
</reference>
<feature type="transmembrane region" description="Helical" evidence="6">
    <location>
        <begin position="459"/>
        <end position="481"/>
    </location>
</feature>
<dbReference type="Proteomes" id="UP000823927">
    <property type="component" value="Unassembled WGS sequence"/>
</dbReference>
<evidence type="ECO:0000256" key="4">
    <source>
        <dbReference type="ARBA" id="ARBA00022989"/>
    </source>
</evidence>
<evidence type="ECO:0000313" key="8">
    <source>
        <dbReference type="Proteomes" id="UP000823927"/>
    </source>
</evidence>
<protein>
    <submittedName>
        <fullName evidence="7">Polysaccharide biosynthesis protein</fullName>
    </submittedName>
</protein>
<name>A0A9D1F513_9FIRM</name>
<proteinExistence type="predicted"/>
<evidence type="ECO:0000256" key="5">
    <source>
        <dbReference type="ARBA" id="ARBA00023136"/>
    </source>
</evidence>
<accession>A0A9D1F513</accession>
<comment type="caution">
    <text evidence="7">The sequence shown here is derived from an EMBL/GenBank/DDBJ whole genome shotgun (WGS) entry which is preliminary data.</text>
</comment>
<reference evidence="7" key="2">
    <citation type="journal article" date="2021" name="PeerJ">
        <title>Extensive microbial diversity within the chicken gut microbiome revealed by metagenomics and culture.</title>
        <authorList>
            <person name="Gilroy R."/>
            <person name="Ravi A."/>
            <person name="Getino M."/>
            <person name="Pursley I."/>
            <person name="Horton D.L."/>
            <person name="Alikhan N.F."/>
            <person name="Baker D."/>
            <person name="Gharbi K."/>
            <person name="Hall N."/>
            <person name="Watson M."/>
            <person name="Adriaenssens E.M."/>
            <person name="Foster-Nyarko E."/>
            <person name="Jarju S."/>
            <person name="Secka A."/>
            <person name="Antonio M."/>
            <person name="Oren A."/>
            <person name="Chaudhuri R.R."/>
            <person name="La Ragione R."/>
            <person name="Hildebrand F."/>
            <person name="Pallen M.J."/>
        </authorList>
    </citation>
    <scope>NUCLEOTIDE SEQUENCE</scope>
    <source>
        <strain evidence="7">CHK178-757</strain>
    </source>
</reference>
<feature type="transmembrane region" description="Helical" evidence="6">
    <location>
        <begin position="169"/>
        <end position="190"/>
    </location>
</feature>
<evidence type="ECO:0000256" key="3">
    <source>
        <dbReference type="ARBA" id="ARBA00022692"/>
    </source>
</evidence>
<evidence type="ECO:0000256" key="6">
    <source>
        <dbReference type="SAM" id="Phobius"/>
    </source>
</evidence>
<organism evidence="7 8">
    <name type="scientific">Candidatus Scybalocola faecigallinarum</name>
    <dbReference type="NCBI Taxonomy" id="2840941"/>
    <lineage>
        <taxon>Bacteria</taxon>
        <taxon>Bacillati</taxon>
        <taxon>Bacillota</taxon>
        <taxon>Clostridia</taxon>
        <taxon>Lachnospirales</taxon>
        <taxon>Lachnospiraceae</taxon>
        <taxon>Lachnospiraceae incertae sedis</taxon>
        <taxon>Candidatus Scybalocola (ex Gilroy et al. 2021)</taxon>
    </lineage>
</organism>
<feature type="transmembrane region" description="Helical" evidence="6">
    <location>
        <begin position="402"/>
        <end position="420"/>
    </location>
</feature>
<feature type="transmembrane region" description="Helical" evidence="6">
    <location>
        <begin position="426"/>
        <end position="447"/>
    </location>
</feature>
<dbReference type="AlphaFoldDB" id="A0A9D1F513"/>
<dbReference type="EMBL" id="DVIT01000030">
    <property type="protein sequence ID" value="HIS47584.1"/>
    <property type="molecule type" value="Genomic_DNA"/>
</dbReference>
<keyword evidence="3 6" id="KW-0812">Transmembrane</keyword>
<feature type="transmembrane region" description="Helical" evidence="6">
    <location>
        <begin position="196"/>
        <end position="217"/>
    </location>
</feature>
<evidence type="ECO:0000256" key="1">
    <source>
        <dbReference type="ARBA" id="ARBA00004651"/>
    </source>
</evidence>
<dbReference type="CDD" id="cd13124">
    <property type="entry name" value="MATE_SpoVB_like"/>
    <property type="match status" value="1"/>
</dbReference>
<dbReference type="Pfam" id="PF01943">
    <property type="entry name" value="Polysacc_synt"/>
    <property type="match status" value="1"/>
</dbReference>
<feature type="transmembrane region" description="Helical" evidence="6">
    <location>
        <begin position="128"/>
        <end position="148"/>
    </location>
</feature>
<feature type="transmembrane region" description="Helical" evidence="6">
    <location>
        <begin position="493"/>
        <end position="516"/>
    </location>
</feature>
<comment type="subcellular location">
    <subcellularLocation>
        <location evidence="1">Cell membrane</location>
        <topology evidence="1">Multi-pass membrane protein</topology>
    </subcellularLocation>
</comment>
<dbReference type="PANTHER" id="PTHR30250:SF21">
    <property type="entry name" value="LIPID II FLIPPASE MURJ"/>
    <property type="match status" value="1"/>
</dbReference>
<keyword evidence="4 6" id="KW-1133">Transmembrane helix</keyword>
<dbReference type="PANTHER" id="PTHR30250">
    <property type="entry name" value="PST FAMILY PREDICTED COLANIC ACID TRANSPORTER"/>
    <property type="match status" value="1"/>
</dbReference>
<dbReference type="PIRSF" id="PIRSF038958">
    <property type="entry name" value="PG_synth_SpoVB"/>
    <property type="match status" value="1"/>
</dbReference>
<dbReference type="InterPro" id="IPR050833">
    <property type="entry name" value="Poly_Biosynth_Transport"/>
</dbReference>
<dbReference type="InterPro" id="IPR024923">
    <property type="entry name" value="PG_synth_SpoVB"/>
</dbReference>
<keyword evidence="2" id="KW-1003">Cell membrane</keyword>
<feature type="transmembrane region" description="Helical" evidence="6">
    <location>
        <begin position="55"/>
        <end position="76"/>
    </location>
</feature>
<dbReference type="GO" id="GO:0005886">
    <property type="term" value="C:plasma membrane"/>
    <property type="evidence" value="ECO:0007669"/>
    <property type="project" value="UniProtKB-SubCell"/>
</dbReference>
<dbReference type="InterPro" id="IPR002797">
    <property type="entry name" value="Polysacc_synth"/>
</dbReference>
<evidence type="ECO:0000313" key="7">
    <source>
        <dbReference type="EMBL" id="HIS47584.1"/>
    </source>
</evidence>